<evidence type="ECO:0000313" key="3">
    <source>
        <dbReference type="Proteomes" id="UP000199134"/>
    </source>
</evidence>
<comment type="caution">
    <text evidence="2">The sequence shown here is derived from an EMBL/GenBank/DDBJ whole genome shotgun (WGS) entry which is preliminary data.</text>
</comment>
<name>A0A1H0KVV3_9BACT</name>
<dbReference type="AlphaFoldDB" id="A0A1H0KVV3"/>
<sequence length="121" mass="13419">MLVMMFTALFSVHANALAPAAPSLTNSSCIPLQVRIFDPTIGSTPFPKSPVHVPDVYQEGHTLTFDESCDECTLRIVNDEDEVEFTTVIMSNTVVLPSTLQGEYEIQIIRGNYCFYGDIEL</sequence>
<gene>
    <name evidence="2" type="ORF">SAMN04487900_1326</name>
</gene>
<reference evidence="3" key="1">
    <citation type="submission" date="2016-10" db="EMBL/GenBank/DDBJ databases">
        <authorList>
            <person name="de Groot N.N."/>
        </authorList>
    </citation>
    <scope>NUCLEOTIDE SEQUENCE [LARGE SCALE GENOMIC DNA]</scope>
    <source>
        <strain evidence="3">BP1-145</strain>
    </source>
</reference>
<organism evidence="2 3">
    <name type="scientific">Prevotella communis</name>
    <dbReference type="NCBI Taxonomy" id="2913614"/>
    <lineage>
        <taxon>Bacteria</taxon>
        <taxon>Pseudomonadati</taxon>
        <taxon>Bacteroidota</taxon>
        <taxon>Bacteroidia</taxon>
        <taxon>Bacteroidales</taxon>
        <taxon>Prevotellaceae</taxon>
        <taxon>Prevotella</taxon>
    </lineage>
</organism>
<evidence type="ECO:0000256" key="1">
    <source>
        <dbReference type="SAM" id="SignalP"/>
    </source>
</evidence>
<dbReference type="EMBL" id="FNIW01000032">
    <property type="protein sequence ID" value="SDO60078.1"/>
    <property type="molecule type" value="Genomic_DNA"/>
</dbReference>
<evidence type="ECO:0000313" key="2">
    <source>
        <dbReference type="EMBL" id="SDO60078.1"/>
    </source>
</evidence>
<protein>
    <recommendedName>
        <fullName evidence="4">DUF3244 domain-containing protein</fullName>
    </recommendedName>
</protein>
<proteinExistence type="predicted"/>
<feature type="chain" id="PRO_5011730512" description="DUF3244 domain-containing protein" evidence="1">
    <location>
        <begin position="17"/>
        <end position="121"/>
    </location>
</feature>
<dbReference type="Proteomes" id="UP000199134">
    <property type="component" value="Unassembled WGS sequence"/>
</dbReference>
<keyword evidence="1" id="KW-0732">Signal</keyword>
<evidence type="ECO:0008006" key="4">
    <source>
        <dbReference type="Google" id="ProtNLM"/>
    </source>
</evidence>
<feature type="signal peptide" evidence="1">
    <location>
        <begin position="1"/>
        <end position="16"/>
    </location>
</feature>
<accession>A0A1H0KVV3</accession>